<dbReference type="STRING" id="1802270.A3C07_03105"/>
<proteinExistence type="predicted"/>
<organism evidence="1 2">
    <name type="scientific">Candidatus Sungbacteria bacterium RIFCSPHIGHO2_02_FULL_47_11</name>
    <dbReference type="NCBI Taxonomy" id="1802270"/>
    <lineage>
        <taxon>Bacteria</taxon>
        <taxon>Candidatus Sungiibacteriota</taxon>
    </lineage>
</organism>
<sequence length="67" mass="7972">MPKIEKLVAIPEKTYEEFLEWQKKVKSTRTFKPTARDKRALARARKNFLQGNYVTLEQLQYELGLDN</sequence>
<comment type="caution">
    <text evidence="1">The sequence shown here is derived from an EMBL/GenBank/DDBJ whole genome shotgun (WGS) entry which is preliminary data.</text>
</comment>
<gene>
    <name evidence="1" type="ORF">A3C07_03105</name>
</gene>
<dbReference type="AlphaFoldDB" id="A0A1G2KKI2"/>
<accession>A0A1G2KKI2</accession>
<dbReference type="Proteomes" id="UP000179023">
    <property type="component" value="Unassembled WGS sequence"/>
</dbReference>
<dbReference type="EMBL" id="MHQI01000031">
    <property type="protein sequence ID" value="OGZ99905.1"/>
    <property type="molecule type" value="Genomic_DNA"/>
</dbReference>
<evidence type="ECO:0000313" key="2">
    <source>
        <dbReference type="Proteomes" id="UP000179023"/>
    </source>
</evidence>
<protein>
    <submittedName>
        <fullName evidence="1">Uncharacterized protein</fullName>
    </submittedName>
</protein>
<reference evidence="1 2" key="1">
    <citation type="journal article" date="2016" name="Nat. Commun.">
        <title>Thousands of microbial genomes shed light on interconnected biogeochemical processes in an aquifer system.</title>
        <authorList>
            <person name="Anantharaman K."/>
            <person name="Brown C.T."/>
            <person name="Hug L.A."/>
            <person name="Sharon I."/>
            <person name="Castelle C.J."/>
            <person name="Probst A.J."/>
            <person name="Thomas B.C."/>
            <person name="Singh A."/>
            <person name="Wilkins M.J."/>
            <person name="Karaoz U."/>
            <person name="Brodie E.L."/>
            <person name="Williams K.H."/>
            <person name="Hubbard S.S."/>
            <person name="Banfield J.F."/>
        </authorList>
    </citation>
    <scope>NUCLEOTIDE SEQUENCE [LARGE SCALE GENOMIC DNA]</scope>
</reference>
<evidence type="ECO:0000313" key="1">
    <source>
        <dbReference type="EMBL" id="OGZ99905.1"/>
    </source>
</evidence>
<name>A0A1G2KKI2_9BACT</name>